<evidence type="ECO:0000313" key="1">
    <source>
        <dbReference type="EMBL" id="OTF76560.1"/>
    </source>
</evidence>
<reference evidence="1 2" key="1">
    <citation type="submission" date="2017-03" db="EMBL/GenBank/DDBJ databases">
        <title>Genome Survey of Euroglyphus maynei.</title>
        <authorList>
            <person name="Arlian L.G."/>
            <person name="Morgan M.S."/>
            <person name="Rider S.D."/>
        </authorList>
    </citation>
    <scope>NUCLEOTIDE SEQUENCE [LARGE SCALE GENOMIC DNA]</scope>
    <source>
        <strain evidence="1">Arlian Lab</strain>
        <tissue evidence="1">Whole body</tissue>
    </source>
</reference>
<accession>A0A1Y3B6S6</accession>
<organism evidence="1 2">
    <name type="scientific">Euroglyphus maynei</name>
    <name type="common">Mayne's house dust mite</name>
    <dbReference type="NCBI Taxonomy" id="6958"/>
    <lineage>
        <taxon>Eukaryota</taxon>
        <taxon>Metazoa</taxon>
        <taxon>Ecdysozoa</taxon>
        <taxon>Arthropoda</taxon>
        <taxon>Chelicerata</taxon>
        <taxon>Arachnida</taxon>
        <taxon>Acari</taxon>
        <taxon>Acariformes</taxon>
        <taxon>Sarcoptiformes</taxon>
        <taxon>Astigmata</taxon>
        <taxon>Psoroptidia</taxon>
        <taxon>Analgoidea</taxon>
        <taxon>Pyroglyphidae</taxon>
        <taxon>Pyroglyphinae</taxon>
        <taxon>Euroglyphus</taxon>
    </lineage>
</organism>
<keyword evidence="2" id="KW-1185">Reference proteome</keyword>
<dbReference type="AlphaFoldDB" id="A0A1Y3B6S6"/>
<evidence type="ECO:0000313" key="2">
    <source>
        <dbReference type="Proteomes" id="UP000194236"/>
    </source>
</evidence>
<proteinExistence type="predicted"/>
<sequence>MIVKNERDLNKRYNPAMVSQMEERYKREISEVKRKQWVCILC</sequence>
<comment type="caution">
    <text evidence="1">The sequence shown here is derived from an EMBL/GenBank/DDBJ whole genome shotgun (WGS) entry which is preliminary data.</text>
</comment>
<dbReference type="Proteomes" id="UP000194236">
    <property type="component" value="Unassembled WGS sequence"/>
</dbReference>
<dbReference type="EMBL" id="MUJZ01036857">
    <property type="protein sequence ID" value="OTF76560.1"/>
    <property type="molecule type" value="Genomic_DNA"/>
</dbReference>
<protein>
    <submittedName>
        <fullName evidence="1">Uncharacterized protein</fullName>
    </submittedName>
</protein>
<gene>
    <name evidence="1" type="ORF">BLA29_015181</name>
</gene>
<name>A0A1Y3B6S6_EURMA</name>